<feature type="transmembrane region" description="Helical" evidence="2">
    <location>
        <begin position="7"/>
        <end position="24"/>
    </location>
</feature>
<dbReference type="PANTHER" id="PTHR39470:SF1">
    <property type="entry name" value="CHORISMATE SYNTHASE PROTEIN"/>
    <property type="match status" value="1"/>
</dbReference>
<name>A0A9P6CZE0_9AGAR</name>
<proteinExistence type="predicted"/>
<accession>A0A9P6CZE0</accession>
<evidence type="ECO:0000256" key="2">
    <source>
        <dbReference type="SAM" id="Phobius"/>
    </source>
</evidence>
<keyword evidence="2" id="KW-0472">Membrane</keyword>
<evidence type="ECO:0000313" key="4">
    <source>
        <dbReference type="Proteomes" id="UP000807469"/>
    </source>
</evidence>
<keyword evidence="2" id="KW-0812">Transmembrane</keyword>
<reference evidence="3" key="1">
    <citation type="submission" date="2020-11" db="EMBL/GenBank/DDBJ databases">
        <authorList>
            <consortium name="DOE Joint Genome Institute"/>
            <person name="Ahrendt S."/>
            <person name="Riley R."/>
            <person name="Andreopoulos W."/>
            <person name="Labutti K."/>
            <person name="Pangilinan J."/>
            <person name="Ruiz-Duenas F.J."/>
            <person name="Barrasa J.M."/>
            <person name="Sanchez-Garcia M."/>
            <person name="Camarero S."/>
            <person name="Miyauchi S."/>
            <person name="Serrano A."/>
            <person name="Linde D."/>
            <person name="Babiker R."/>
            <person name="Drula E."/>
            <person name="Ayuso-Fernandez I."/>
            <person name="Pacheco R."/>
            <person name="Padilla G."/>
            <person name="Ferreira P."/>
            <person name="Barriuso J."/>
            <person name="Kellner H."/>
            <person name="Castanera R."/>
            <person name="Alfaro M."/>
            <person name="Ramirez L."/>
            <person name="Pisabarro A.G."/>
            <person name="Kuo A."/>
            <person name="Tritt A."/>
            <person name="Lipzen A."/>
            <person name="He G."/>
            <person name="Yan M."/>
            <person name="Ng V."/>
            <person name="Cullen D."/>
            <person name="Martin F."/>
            <person name="Rosso M.-N."/>
            <person name="Henrissat B."/>
            <person name="Hibbett D."/>
            <person name="Martinez A.T."/>
            <person name="Grigoriev I.V."/>
        </authorList>
    </citation>
    <scope>NUCLEOTIDE SEQUENCE</scope>
    <source>
        <strain evidence="3">CIRM-BRFM 674</strain>
    </source>
</reference>
<gene>
    <name evidence="3" type="ORF">BDN70DRAFT_870372</name>
</gene>
<keyword evidence="4" id="KW-1185">Reference proteome</keyword>
<sequence>MELPQLPADVYLAIALVIATPWLYHIFSTPKTPTQQTISTLVLAHTLYMLYALFVSPPQNIFKVLGVALDAAPEYMRAKVEEMYGGAANVPPHLGQLLKRLGLSDLRSFYVRFGHDTLTTCEYCHSFGDYALYAFPGPLLEYIRELAFVGVLTLPKSPTAHFRPLGLGALLVALMSEVYWTLTVQVTFPSGPSSNTDITMWHDHFVQLRHALFLALPLILTMLPSMGLHRVPILGAFVPAPEVQGTRGANLPPAQFQLQGQQVMLPPDATLTSTSALTMGTLQHLVPTLHLLKYANAAVMRLQSPSPFSSSPASTGKGETEESVHARATRWWAEEAREGEILRTDEDMRKILEAVGLSTEPEVKEGDVVVQPEGKLAESARMMVNFLQEQGSVPSEMWRQ</sequence>
<dbReference type="PANTHER" id="PTHR39470">
    <property type="entry name" value="CHROMOSOME 10, WHOLE GENOME SHOTGUN SEQUENCE"/>
    <property type="match status" value="1"/>
</dbReference>
<comment type="caution">
    <text evidence="3">The sequence shown here is derived from an EMBL/GenBank/DDBJ whole genome shotgun (WGS) entry which is preliminary data.</text>
</comment>
<evidence type="ECO:0000256" key="1">
    <source>
        <dbReference type="SAM" id="MobiDB-lite"/>
    </source>
</evidence>
<dbReference type="OrthoDB" id="4218123at2759"/>
<feature type="transmembrane region" description="Helical" evidence="2">
    <location>
        <begin position="36"/>
        <end position="55"/>
    </location>
</feature>
<dbReference type="EMBL" id="MU155131">
    <property type="protein sequence ID" value="KAF9486276.1"/>
    <property type="molecule type" value="Genomic_DNA"/>
</dbReference>
<evidence type="ECO:0000313" key="3">
    <source>
        <dbReference type="EMBL" id="KAF9486276.1"/>
    </source>
</evidence>
<organism evidence="3 4">
    <name type="scientific">Pholiota conissans</name>
    <dbReference type="NCBI Taxonomy" id="109636"/>
    <lineage>
        <taxon>Eukaryota</taxon>
        <taxon>Fungi</taxon>
        <taxon>Dikarya</taxon>
        <taxon>Basidiomycota</taxon>
        <taxon>Agaricomycotina</taxon>
        <taxon>Agaricomycetes</taxon>
        <taxon>Agaricomycetidae</taxon>
        <taxon>Agaricales</taxon>
        <taxon>Agaricineae</taxon>
        <taxon>Strophariaceae</taxon>
        <taxon>Pholiota</taxon>
    </lineage>
</organism>
<feature type="compositionally biased region" description="Low complexity" evidence="1">
    <location>
        <begin position="305"/>
        <end position="314"/>
    </location>
</feature>
<protein>
    <submittedName>
        <fullName evidence="3">Uncharacterized protein</fullName>
    </submittedName>
</protein>
<feature type="region of interest" description="Disordered" evidence="1">
    <location>
        <begin position="305"/>
        <end position="327"/>
    </location>
</feature>
<dbReference type="AlphaFoldDB" id="A0A9P6CZE0"/>
<dbReference type="Proteomes" id="UP000807469">
    <property type="component" value="Unassembled WGS sequence"/>
</dbReference>
<keyword evidence="2" id="KW-1133">Transmembrane helix</keyword>